<dbReference type="SUPFAM" id="SSF102588">
    <property type="entry name" value="LmbE-like"/>
    <property type="match status" value="1"/>
</dbReference>
<dbReference type="GO" id="GO:0035595">
    <property type="term" value="F:N-acetylglucosaminylinositol deacetylase activity"/>
    <property type="evidence" value="ECO:0007669"/>
    <property type="project" value="UniProtKB-EC"/>
</dbReference>
<reference evidence="3 4" key="1">
    <citation type="submission" date="2020-02" db="EMBL/GenBank/DDBJ databases">
        <title>Sequencing the genomes of 1000 actinobacteria strains.</title>
        <authorList>
            <person name="Klenk H.-P."/>
        </authorList>
    </citation>
    <scope>NUCLEOTIDE SEQUENCE [LARGE SCALE GENOMIC DNA]</scope>
    <source>
        <strain evidence="3 4">DSM 27960</strain>
    </source>
</reference>
<dbReference type="PANTHER" id="PTHR12993">
    <property type="entry name" value="N-ACETYLGLUCOSAMINYL-PHOSPHATIDYLINOSITOL DE-N-ACETYLASE-RELATED"/>
    <property type="match status" value="1"/>
</dbReference>
<protein>
    <submittedName>
        <fullName evidence="3">N-acetyl-1-D-myo-inositol-2-amino-2-deoxy-alpha-D-glucopyranoside deacetylase</fullName>
        <ecNumber evidence="3">3.5.1.103</ecNumber>
    </submittedName>
</protein>
<keyword evidence="3" id="KW-0378">Hydrolase</keyword>
<dbReference type="RefSeq" id="WP_167151094.1">
    <property type="nucleotide sequence ID" value="NZ_JAAMOX010000002.1"/>
</dbReference>
<evidence type="ECO:0000256" key="1">
    <source>
        <dbReference type="ARBA" id="ARBA00022833"/>
    </source>
</evidence>
<dbReference type="InterPro" id="IPR024078">
    <property type="entry name" value="LmbE-like_dom_sf"/>
</dbReference>
<accession>A0A7X5R2U5</accession>
<dbReference type="Gene3D" id="3.40.50.10320">
    <property type="entry name" value="LmbE-like"/>
    <property type="match status" value="1"/>
</dbReference>
<dbReference type="InterPro" id="IPR003737">
    <property type="entry name" value="GlcNAc_PI_deacetylase-related"/>
</dbReference>
<evidence type="ECO:0000313" key="4">
    <source>
        <dbReference type="Proteomes" id="UP000541033"/>
    </source>
</evidence>
<dbReference type="EMBL" id="JAAMOX010000002">
    <property type="protein sequence ID" value="NIH54629.1"/>
    <property type="molecule type" value="Genomic_DNA"/>
</dbReference>
<name>A0A7X5R2U5_9MICO</name>
<sequence>MPRSTPNHREDSARSGLSTSAGAPWAAARHVLVLHAHPDDETIATGGTLAMLAATDIGLTLVTATRGERGEVVDGPLSALEGTAELGPYREGELARALRVLGVSDQRFLGSARARRDGLEPRVYRDSGMQWGPDGLAIADPTASADSFCLSSFDEAFDDLLEVAKDVEPDVVISYNSIGGYGHPDHVRCYELAVALASQTGARLLQVIPLDTAESHVPADGIPVYRNELGDWFETKREALRQHRTQLTVDGDDLVHSGGQRQAIGRTELFEG</sequence>
<dbReference type="Proteomes" id="UP000541033">
    <property type="component" value="Unassembled WGS sequence"/>
</dbReference>
<dbReference type="EC" id="3.5.1.103" evidence="3"/>
<gene>
    <name evidence="3" type="ORF">FHX76_002525</name>
</gene>
<evidence type="ECO:0000313" key="3">
    <source>
        <dbReference type="EMBL" id="NIH54629.1"/>
    </source>
</evidence>
<dbReference type="GO" id="GO:0016137">
    <property type="term" value="P:glycoside metabolic process"/>
    <property type="evidence" value="ECO:0007669"/>
    <property type="project" value="UniProtKB-ARBA"/>
</dbReference>
<organism evidence="3 4">
    <name type="scientific">Lysinibacter cavernae</name>
    <dbReference type="NCBI Taxonomy" id="1640652"/>
    <lineage>
        <taxon>Bacteria</taxon>
        <taxon>Bacillati</taxon>
        <taxon>Actinomycetota</taxon>
        <taxon>Actinomycetes</taxon>
        <taxon>Micrococcales</taxon>
        <taxon>Microbacteriaceae</taxon>
        <taxon>Lysinibacter</taxon>
    </lineage>
</organism>
<feature type="region of interest" description="Disordered" evidence="2">
    <location>
        <begin position="1"/>
        <end position="21"/>
    </location>
</feature>
<evidence type="ECO:0000256" key="2">
    <source>
        <dbReference type="SAM" id="MobiDB-lite"/>
    </source>
</evidence>
<proteinExistence type="predicted"/>
<dbReference type="AlphaFoldDB" id="A0A7X5R2U5"/>
<keyword evidence="1" id="KW-0862">Zinc</keyword>
<dbReference type="PANTHER" id="PTHR12993:SF26">
    <property type="entry name" value="1D-MYO-INOSITOL 2-ACETAMIDO-2-DEOXY-ALPHA-D-GLUCOPYRANOSIDE DEACETYLASE"/>
    <property type="match status" value="1"/>
</dbReference>
<dbReference type="Pfam" id="PF02585">
    <property type="entry name" value="PIG-L"/>
    <property type="match status" value="1"/>
</dbReference>
<keyword evidence="4" id="KW-1185">Reference proteome</keyword>
<comment type="caution">
    <text evidence="3">The sequence shown here is derived from an EMBL/GenBank/DDBJ whole genome shotgun (WGS) entry which is preliminary data.</text>
</comment>